<reference evidence="7 8" key="1">
    <citation type="submission" date="2016-01" db="EMBL/GenBank/DDBJ databases">
        <title>Genome Sequences of Twelve Sporeforming Bacillus Species Isolated from Foods.</title>
        <authorList>
            <person name="Berendsen E.M."/>
            <person name="Wells-Bennik M.H."/>
            <person name="Krawcyk A.O."/>
            <person name="De Jong A."/>
            <person name="Holsappel S."/>
            <person name="Eijlander R.T."/>
            <person name="Kuipers O.P."/>
        </authorList>
    </citation>
    <scope>NUCLEOTIDE SEQUENCE [LARGE SCALE GENOMIC DNA]</scope>
    <source>
        <strain evidence="7 8">B4102</strain>
    </source>
</reference>
<dbReference type="Pfam" id="PF09678">
    <property type="entry name" value="Caa3_CtaG"/>
    <property type="match status" value="1"/>
</dbReference>
<dbReference type="AlphaFoldDB" id="A0A150LEP0"/>
<dbReference type="GO" id="GO:0005886">
    <property type="term" value="C:plasma membrane"/>
    <property type="evidence" value="ECO:0007669"/>
    <property type="project" value="UniProtKB-SubCell"/>
</dbReference>
<feature type="transmembrane region" description="Helical" evidence="6">
    <location>
        <begin position="82"/>
        <end position="101"/>
    </location>
</feature>
<feature type="transmembrane region" description="Helical" evidence="6">
    <location>
        <begin position="116"/>
        <end position="136"/>
    </location>
</feature>
<evidence type="ECO:0000256" key="6">
    <source>
        <dbReference type="SAM" id="Phobius"/>
    </source>
</evidence>
<proteinExistence type="predicted"/>
<dbReference type="PATRIC" id="fig|46224.3.peg.677"/>
<name>A0A150LEP0_9BACI</name>
<feature type="transmembrane region" description="Helical" evidence="6">
    <location>
        <begin position="148"/>
        <end position="166"/>
    </location>
</feature>
<organism evidence="7 8">
    <name type="scientific">Heyndrickxia sporothermodurans</name>
    <dbReference type="NCBI Taxonomy" id="46224"/>
    <lineage>
        <taxon>Bacteria</taxon>
        <taxon>Bacillati</taxon>
        <taxon>Bacillota</taxon>
        <taxon>Bacilli</taxon>
        <taxon>Bacillales</taxon>
        <taxon>Bacillaceae</taxon>
        <taxon>Heyndrickxia</taxon>
    </lineage>
</organism>
<evidence type="ECO:0000256" key="2">
    <source>
        <dbReference type="ARBA" id="ARBA00022475"/>
    </source>
</evidence>
<feature type="transmembrane region" description="Helical" evidence="6">
    <location>
        <begin position="21"/>
        <end position="39"/>
    </location>
</feature>
<comment type="caution">
    <text evidence="7">The sequence shown here is derived from an EMBL/GenBank/DDBJ whole genome shotgun (WGS) entry which is preliminary data.</text>
</comment>
<keyword evidence="5 6" id="KW-0472">Membrane</keyword>
<keyword evidence="8" id="KW-1185">Reference proteome</keyword>
<dbReference type="InterPro" id="IPR019108">
    <property type="entry name" value="Caa3_assmbl_CtaG-rel"/>
</dbReference>
<evidence type="ECO:0000313" key="7">
    <source>
        <dbReference type="EMBL" id="KYD10833.1"/>
    </source>
</evidence>
<protein>
    <submittedName>
        <fullName evidence="7">Uncharacterized protein</fullName>
    </submittedName>
</protein>
<evidence type="ECO:0000256" key="4">
    <source>
        <dbReference type="ARBA" id="ARBA00022989"/>
    </source>
</evidence>
<evidence type="ECO:0000313" key="8">
    <source>
        <dbReference type="Proteomes" id="UP000075666"/>
    </source>
</evidence>
<dbReference type="STRING" id="46224.B4102_1618"/>
<keyword evidence="4 6" id="KW-1133">Transmembrane helix</keyword>
<gene>
    <name evidence="7" type="ORF">B4102_1618</name>
</gene>
<evidence type="ECO:0000256" key="5">
    <source>
        <dbReference type="ARBA" id="ARBA00023136"/>
    </source>
</evidence>
<comment type="subcellular location">
    <subcellularLocation>
        <location evidence="1">Cell membrane</location>
        <topology evidence="1">Multi-pass membrane protein</topology>
    </subcellularLocation>
</comment>
<dbReference type="EMBL" id="LQYN01000011">
    <property type="protein sequence ID" value="KYD10833.1"/>
    <property type="molecule type" value="Genomic_DNA"/>
</dbReference>
<keyword evidence="2" id="KW-1003">Cell membrane</keyword>
<evidence type="ECO:0000256" key="1">
    <source>
        <dbReference type="ARBA" id="ARBA00004651"/>
    </source>
</evidence>
<feature type="transmembrane region" description="Helical" evidence="6">
    <location>
        <begin position="45"/>
        <end position="61"/>
    </location>
</feature>
<evidence type="ECO:0000256" key="3">
    <source>
        <dbReference type="ARBA" id="ARBA00022692"/>
    </source>
</evidence>
<keyword evidence="3 6" id="KW-0812">Transmembrane</keyword>
<feature type="transmembrane region" description="Helical" evidence="6">
    <location>
        <begin position="182"/>
        <end position="199"/>
    </location>
</feature>
<dbReference type="Proteomes" id="UP000075666">
    <property type="component" value="Unassembled WGS sequence"/>
</dbReference>
<sequence>MLREGLARLTYQMMISQQLKWNIPFLIICVLIIGLSYFFTGKRQLNQFILFSGGMILLYLLQGSPLRTISHLTFTTHMLQISLLYFIVPQFLLLGMTTTFYQKVSHSLLKHIKIDSYFFIILFSFFLYIYHLPVVFTFITSHKIYHDLSIWILFILALLKWAPYIFSKKQQNICFEASYKKINVWLITPACLLLIMLPVQETNPLLNQMINLCIPPSINVEFFKPMIDIQLDQQIAGILMFFIHKSSFLCARSLAKLEMNKQETICIIDFFFKRRF</sequence>
<accession>A0A150LEP0</accession>